<protein>
    <submittedName>
        <fullName evidence="2">Uncharacterized protein</fullName>
    </submittedName>
</protein>
<evidence type="ECO:0000313" key="5">
    <source>
        <dbReference type="Proteomes" id="UP001160483"/>
    </source>
</evidence>
<reference evidence="2 4" key="1">
    <citation type="submission" date="2021-11" db="EMBL/GenBank/DDBJ databases">
        <authorList>
            <person name="Islam A."/>
            <person name="Islam S."/>
            <person name="Flora M.S."/>
            <person name="Rahman M."/>
            <person name="Ziaur R.M."/>
            <person name="Epstein J.H."/>
            <person name="Hassan M."/>
            <person name="Klassen M."/>
            <person name="Woodard K."/>
            <person name="Webb A."/>
            <person name="Webby R.J."/>
            <person name="El Zowalaty M.E."/>
        </authorList>
    </citation>
    <scope>NUCLEOTIDE SEQUENCE</scope>
    <source>
        <strain evidence="3">Pbs1</strain>
        <strain evidence="2">Pbs3</strain>
    </source>
</reference>
<keyword evidence="4" id="KW-1185">Reference proteome</keyword>
<proteinExistence type="predicted"/>
<sequence>MPTPAPTEPCPTLTLVPEKTEALPTEEITEADATSSPMNPCPKLTFAYETEDDQDEVTTEEYSTPSSTIPCPKLTLVLETETSLNEKMIDELMAPGSGQDKESFESYTPDVSDVLLSSLTDALMNTSGPQTDEVALGVNSPCPEGSTNQERVVKYKAAERGANADMESKPTNIPTTDTIDVINLTDTTNANAMDDTMDTMTTYDFSTAQDLGDTFSHSLHTQNRNLRSN</sequence>
<organism evidence="2 5">
    <name type="scientific">Peronospora belbahrii</name>
    <dbReference type="NCBI Taxonomy" id="622444"/>
    <lineage>
        <taxon>Eukaryota</taxon>
        <taxon>Sar</taxon>
        <taxon>Stramenopiles</taxon>
        <taxon>Oomycota</taxon>
        <taxon>Peronosporomycetes</taxon>
        <taxon>Peronosporales</taxon>
        <taxon>Peronosporaceae</taxon>
        <taxon>Peronospora</taxon>
    </lineage>
</organism>
<evidence type="ECO:0000313" key="3">
    <source>
        <dbReference type="EMBL" id="CAH0519923.1"/>
    </source>
</evidence>
<evidence type="ECO:0000313" key="2">
    <source>
        <dbReference type="EMBL" id="CAH0476247.1"/>
    </source>
</evidence>
<evidence type="ECO:0000313" key="4">
    <source>
        <dbReference type="Proteomes" id="UP001158986"/>
    </source>
</evidence>
<comment type="caution">
    <text evidence="2">The sequence shown here is derived from an EMBL/GenBank/DDBJ whole genome shotgun (WGS) entry which is preliminary data.</text>
</comment>
<dbReference type="EMBL" id="CAKKTJ010000147">
    <property type="protein sequence ID" value="CAH0476247.1"/>
    <property type="molecule type" value="Genomic_DNA"/>
</dbReference>
<gene>
    <name evidence="3" type="ORF">PBS001_LOCUS6435</name>
    <name evidence="2" type="ORF">PBS003_LOCUS3034</name>
</gene>
<dbReference type="EMBL" id="CAKLCB010000320">
    <property type="protein sequence ID" value="CAH0519923.1"/>
    <property type="molecule type" value="Genomic_DNA"/>
</dbReference>
<accession>A0AAU9KVS2</accession>
<dbReference type="AlphaFoldDB" id="A0AAU9KVS2"/>
<name>A0AAU9KVS2_9STRA</name>
<dbReference type="Proteomes" id="UP001160483">
    <property type="component" value="Unassembled WGS sequence"/>
</dbReference>
<evidence type="ECO:0000256" key="1">
    <source>
        <dbReference type="SAM" id="MobiDB-lite"/>
    </source>
</evidence>
<feature type="region of interest" description="Disordered" evidence="1">
    <location>
        <begin position="51"/>
        <end position="70"/>
    </location>
</feature>
<dbReference type="Proteomes" id="UP001158986">
    <property type="component" value="Unassembled WGS sequence"/>
</dbReference>